<protein>
    <submittedName>
        <fullName evidence="2">Uncharacterized protein</fullName>
    </submittedName>
</protein>
<dbReference type="Proteomes" id="UP001457282">
    <property type="component" value="Unassembled WGS sequence"/>
</dbReference>
<evidence type="ECO:0000256" key="1">
    <source>
        <dbReference type="SAM" id="MobiDB-lite"/>
    </source>
</evidence>
<dbReference type="AlphaFoldDB" id="A0AAW1WA70"/>
<accession>A0AAW1WA70</accession>
<gene>
    <name evidence="2" type="ORF">M0R45_028736</name>
</gene>
<evidence type="ECO:0000313" key="2">
    <source>
        <dbReference type="EMBL" id="KAK9920177.1"/>
    </source>
</evidence>
<reference evidence="2 3" key="1">
    <citation type="journal article" date="2023" name="G3 (Bethesda)">
        <title>A chromosome-length genome assembly and annotation of blackberry (Rubus argutus, cv. 'Hillquist').</title>
        <authorList>
            <person name="Bruna T."/>
            <person name="Aryal R."/>
            <person name="Dudchenko O."/>
            <person name="Sargent D.J."/>
            <person name="Mead D."/>
            <person name="Buti M."/>
            <person name="Cavallini A."/>
            <person name="Hytonen T."/>
            <person name="Andres J."/>
            <person name="Pham M."/>
            <person name="Weisz D."/>
            <person name="Mascagni F."/>
            <person name="Usai G."/>
            <person name="Natali L."/>
            <person name="Bassil N."/>
            <person name="Fernandez G.E."/>
            <person name="Lomsadze A."/>
            <person name="Armour M."/>
            <person name="Olukolu B."/>
            <person name="Poorten T."/>
            <person name="Britton C."/>
            <person name="Davik J."/>
            <person name="Ashrafi H."/>
            <person name="Aiden E.L."/>
            <person name="Borodovsky M."/>
            <person name="Worthington M."/>
        </authorList>
    </citation>
    <scope>NUCLEOTIDE SEQUENCE [LARGE SCALE GENOMIC DNA]</scope>
    <source>
        <strain evidence="2">PI 553951</strain>
    </source>
</reference>
<feature type="region of interest" description="Disordered" evidence="1">
    <location>
        <begin position="31"/>
        <end position="63"/>
    </location>
</feature>
<name>A0AAW1WA70_RUBAR</name>
<proteinExistence type="predicted"/>
<dbReference type="PANTHER" id="PTHR36310:SF1">
    <property type="entry name" value="CYCLIN-DEPENDENT PROTEIN KINASE INHIBITOR SMR11"/>
    <property type="match status" value="1"/>
</dbReference>
<sequence>MGSGACTNDVVEFVEQSLKSCENLDNARIGGLQKDGAEPLVELGPITPEADRENGESQSTILKKPPILIVKSNRYGDDPFGLSDDSSGSPRTPEDGVFDPFAPGPDKLAMAPMCKKFVSKSRSVVARQLSFDYPVQISEDEICTGDVESLSDEEMIEAVYENLLEAIVSDLTLGVLGERSRKDWDCGDDCKTPPGMRLNGIAETCPGAPLRPLGKSRKIDLGLIRKLEF</sequence>
<dbReference type="EMBL" id="JBEDUW010000006">
    <property type="protein sequence ID" value="KAK9920177.1"/>
    <property type="molecule type" value="Genomic_DNA"/>
</dbReference>
<keyword evidence="3" id="KW-1185">Reference proteome</keyword>
<dbReference type="PANTHER" id="PTHR36310">
    <property type="entry name" value="CYCLIN-DEPENDENT PROTEIN KINASE INHIBITOR SMR11"/>
    <property type="match status" value="1"/>
</dbReference>
<dbReference type="InterPro" id="IPR038971">
    <property type="entry name" value="SMR11/SMR16"/>
</dbReference>
<organism evidence="2 3">
    <name type="scientific">Rubus argutus</name>
    <name type="common">Southern blackberry</name>
    <dbReference type="NCBI Taxonomy" id="59490"/>
    <lineage>
        <taxon>Eukaryota</taxon>
        <taxon>Viridiplantae</taxon>
        <taxon>Streptophyta</taxon>
        <taxon>Embryophyta</taxon>
        <taxon>Tracheophyta</taxon>
        <taxon>Spermatophyta</taxon>
        <taxon>Magnoliopsida</taxon>
        <taxon>eudicotyledons</taxon>
        <taxon>Gunneridae</taxon>
        <taxon>Pentapetalae</taxon>
        <taxon>rosids</taxon>
        <taxon>fabids</taxon>
        <taxon>Rosales</taxon>
        <taxon>Rosaceae</taxon>
        <taxon>Rosoideae</taxon>
        <taxon>Rosoideae incertae sedis</taxon>
        <taxon>Rubus</taxon>
    </lineage>
</organism>
<evidence type="ECO:0000313" key="3">
    <source>
        <dbReference type="Proteomes" id="UP001457282"/>
    </source>
</evidence>
<comment type="caution">
    <text evidence="2">The sequence shown here is derived from an EMBL/GenBank/DDBJ whole genome shotgun (WGS) entry which is preliminary data.</text>
</comment>